<evidence type="ECO:0000313" key="3">
    <source>
        <dbReference type="Proteomes" id="UP001159641"/>
    </source>
</evidence>
<dbReference type="SUPFAM" id="SSF111418">
    <property type="entry name" value="Hormone receptor domain"/>
    <property type="match status" value="1"/>
</dbReference>
<dbReference type="GO" id="GO:0004930">
    <property type="term" value="F:G protein-coupled receptor activity"/>
    <property type="evidence" value="ECO:0007669"/>
    <property type="project" value="InterPro"/>
</dbReference>
<evidence type="ECO:0000313" key="2">
    <source>
        <dbReference type="EMBL" id="KAJ8793139.1"/>
    </source>
</evidence>
<accession>A0AB34HNS6</accession>
<organism evidence="2 3">
    <name type="scientific">Eschrichtius robustus</name>
    <name type="common">California gray whale</name>
    <name type="synonym">Eschrichtius gibbosus</name>
    <dbReference type="NCBI Taxonomy" id="9764"/>
    <lineage>
        <taxon>Eukaryota</taxon>
        <taxon>Metazoa</taxon>
        <taxon>Chordata</taxon>
        <taxon>Craniata</taxon>
        <taxon>Vertebrata</taxon>
        <taxon>Euteleostomi</taxon>
        <taxon>Mammalia</taxon>
        <taxon>Eutheria</taxon>
        <taxon>Laurasiatheria</taxon>
        <taxon>Artiodactyla</taxon>
        <taxon>Whippomorpha</taxon>
        <taxon>Cetacea</taxon>
        <taxon>Mysticeti</taxon>
        <taxon>Eschrichtiidae</taxon>
        <taxon>Eschrichtius</taxon>
    </lineage>
</organism>
<sequence>MGHFDSLLFPDNGYRECLANGTWAARVNYSECQEILSEEVRLRASYPVEGGAWAGPESQRLVSLPCREKPTGEPELGQPAPVGVGCPGTSSGHRGAAVKEPHLCPSLLPQKKSKVHYHVAVIINYLGHCISLVALLVAFVLFLRLR</sequence>
<keyword evidence="1" id="KW-0472">Membrane</keyword>
<dbReference type="EMBL" id="JAIQCJ010001017">
    <property type="protein sequence ID" value="KAJ8793139.1"/>
    <property type="molecule type" value="Genomic_DNA"/>
</dbReference>
<dbReference type="InterPro" id="IPR036445">
    <property type="entry name" value="GPCR_2_extracell_dom_sf"/>
</dbReference>
<keyword evidence="3" id="KW-1185">Reference proteome</keyword>
<feature type="transmembrane region" description="Helical" evidence="1">
    <location>
        <begin position="115"/>
        <end position="143"/>
    </location>
</feature>
<dbReference type="GO" id="GO:0016020">
    <property type="term" value="C:membrane"/>
    <property type="evidence" value="ECO:0007669"/>
    <property type="project" value="InterPro"/>
</dbReference>
<gene>
    <name evidence="2" type="ORF">J1605_003816</name>
</gene>
<protein>
    <recommendedName>
        <fullName evidence="4">Corticotropin-releasing factor receptor 2</fullName>
    </recommendedName>
</protein>
<reference evidence="2 3" key="1">
    <citation type="submission" date="2022-11" db="EMBL/GenBank/DDBJ databases">
        <title>Whole genome sequence of Eschrichtius robustus ER-17-0199.</title>
        <authorList>
            <person name="Bruniche-Olsen A."/>
            <person name="Black A.N."/>
            <person name="Fields C.J."/>
            <person name="Walden K."/>
            <person name="Dewoody J.A."/>
        </authorList>
    </citation>
    <scope>NUCLEOTIDE SEQUENCE [LARGE SCALE GENOMIC DNA]</scope>
    <source>
        <strain evidence="2">ER-17-0199</strain>
        <tissue evidence="2">Blubber</tissue>
    </source>
</reference>
<name>A0AB34HNS6_ESCRO</name>
<dbReference type="AlphaFoldDB" id="A0AB34HNS6"/>
<evidence type="ECO:0000256" key="1">
    <source>
        <dbReference type="SAM" id="Phobius"/>
    </source>
</evidence>
<dbReference type="Proteomes" id="UP001159641">
    <property type="component" value="Unassembled WGS sequence"/>
</dbReference>
<keyword evidence="1" id="KW-1133">Transmembrane helix</keyword>
<evidence type="ECO:0008006" key="4">
    <source>
        <dbReference type="Google" id="ProtNLM"/>
    </source>
</evidence>
<keyword evidence="1" id="KW-0812">Transmembrane</keyword>
<comment type="caution">
    <text evidence="2">The sequence shown here is derived from an EMBL/GenBank/DDBJ whole genome shotgun (WGS) entry which is preliminary data.</text>
</comment>
<dbReference type="Gene3D" id="4.10.1240.10">
    <property type="entry name" value="GPCR, family 2, extracellular hormone receptor domain"/>
    <property type="match status" value="1"/>
</dbReference>
<proteinExistence type="predicted"/>